<accession>A0A1G8WXA1</accession>
<dbReference type="Pfam" id="PF18082">
    <property type="entry name" value="NAT_N"/>
    <property type="match status" value="1"/>
</dbReference>
<protein>
    <recommendedName>
        <fullName evidence="5">Acyltransferase</fullName>
    </recommendedName>
</protein>
<evidence type="ECO:0000259" key="1">
    <source>
        <dbReference type="Pfam" id="PF18082"/>
    </source>
</evidence>
<evidence type="ECO:0000259" key="2">
    <source>
        <dbReference type="Pfam" id="PF18164"/>
    </source>
</evidence>
<dbReference type="InterPro" id="IPR041644">
    <property type="entry name" value="GNAT_C"/>
</dbReference>
<dbReference type="AlphaFoldDB" id="A0A1G8WXA1"/>
<organism evidence="3 4">
    <name type="scientific">Nonomuraea jiangxiensis</name>
    <dbReference type="NCBI Taxonomy" id="633440"/>
    <lineage>
        <taxon>Bacteria</taxon>
        <taxon>Bacillati</taxon>
        <taxon>Actinomycetota</taxon>
        <taxon>Actinomycetes</taxon>
        <taxon>Streptosporangiales</taxon>
        <taxon>Streptosporangiaceae</taxon>
        <taxon>Nonomuraea</taxon>
    </lineage>
</organism>
<reference evidence="3 4" key="1">
    <citation type="submission" date="2016-10" db="EMBL/GenBank/DDBJ databases">
        <authorList>
            <person name="de Groot N.N."/>
        </authorList>
    </citation>
    <scope>NUCLEOTIDE SEQUENCE [LARGE SCALE GENOMIC DNA]</scope>
    <source>
        <strain evidence="3 4">CGMCC 4.6533</strain>
    </source>
</reference>
<name>A0A1G8WXA1_9ACTN</name>
<feature type="domain" description="GNAT-like C-terminal" evidence="2">
    <location>
        <begin position="156"/>
        <end position="306"/>
    </location>
</feature>
<evidence type="ECO:0000313" key="3">
    <source>
        <dbReference type="EMBL" id="SDJ82180.1"/>
    </source>
</evidence>
<sequence length="308" mass="34885">MNVKDLLRAHPFWLEHFESRDGVDLVLPADLPAALLRLAVPHEDINQVIAARPEPGGPLWWLAERCVHSLVSTMGSLDSPPMFPELPELGPYFYVYVYLAALPHTRRYHRELGIPEEVSWATFTDLGRNMAVHRKRHGTGGLHAPYWFMLHARGLLYELGRLQFNRGRFGGTAVEGAPVGPGDLVLDVHVPDFHGPLTPEACDESFERARRFFPRHFPQEDYRVMTCASWLLDEQLAGYLPAGSNIVAFQRRFQPLDRFEHSDVLSFVFGGDAADPARLPRRTRLERAVADHLAAGGTWYGRQGWLSF</sequence>
<evidence type="ECO:0008006" key="5">
    <source>
        <dbReference type="Google" id="ProtNLM"/>
    </source>
</evidence>
<dbReference type="EMBL" id="FNDJ01000012">
    <property type="protein sequence ID" value="SDJ82180.1"/>
    <property type="molecule type" value="Genomic_DNA"/>
</dbReference>
<dbReference type="RefSeq" id="WP_218135991.1">
    <property type="nucleotide sequence ID" value="NZ_FNDJ01000012.1"/>
</dbReference>
<dbReference type="Pfam" id="PF18164">
    <property type="entry name" value="GNAT_C"/>
    <property type="match status" value="1"/>
</dbReference>
<dbReference type="Proteomes" id="UP000199202">
    <property type="component" value="Unassembled WGS sequence"/>
</dbReference>
<dbReference type="STRING" id="633440.SAMN05421869_112277"/>
<proteinExistence type="predicted"/>
<evidence type="ECO:0000313" key="4">
    <source>
        <dbReference type="Proteomes" id="UP000199202"/>
    </source>
</evidence>
<feature type="domain" description="N-acyltransferase N-terminal" evidence="1">
    <location>
        <begin position="30"/>
        <end position="154"/>
    </location>
</feature>
<dbReference type="Gene3D" id="3.40.630.120">
    <property type="match status" value="1"/>
</dbReference>
<gene>
    <name evidence="3" type="ORF">SAMN05421869_112277</name>
</gene>
<keyword evidence="4" id="KW-1185">Reference proteome</keyword>
<dbReference type="InterPro" id="IPR041273">
    <property type="entry name" value="NAT_N"/>
</dbReference>